<dbReference type="Gene3D" id="1.10.579.10">
    <property type="entry name" value="DNA Cyclobutane Dipyrimidine Photolyase, subunit A, domain 3"/>
    <property type="match status" value="1"/>
</dbReference>
<comment type="caution">
    <text evidence="1">The sequence shown here is derived from an EMBL/GenBank/DDBJ whole genome shotgun (WGS) entry which is preliminary data.</text>
</comment>
<dbReference type="InterPro" id="IPR052551">
    <property type="entry name" value="UV-DNA_repair_photolyase"/>
</dbReference>
<accession>A0ABR9VRE9</accession>
<dbReference type="Gene3D" id="1.10.10.1710">
    <property type="entry name" value="Deoxyribodipyrimidine photolyase-related"/>
    <property type="match status" value="1"/>
</dbReference>
<dbReference type="SUPFAM" id="SSF48173">
    <property type="entry name" value="Cryptochrome/photolyase FAD-binding domain"/>
    <property type="match status" value="1"/>
</dbReference>
<dbReference type="RefSeq" id="WP_194019651.1">
    <property type="nucleotide sequence ID" value="NZ_JADEVV010000020.1"/>
</dbReference>
<dbReference type="Proteomes" id="UP000658720">
    <property type="component" value="Unassembled WGS sequence"/>
</dbReference>
<dbReference type="InterPro" id="IPR036134">
    <property type="entry name" value="Crypto/Photolyase_FAD-like_sf"/>
</dbReference>
<name>A0ABR9VRE9_9SYNC</name>
<dbReference type="EMBL" id="JADEVV010000020">
    <property type="protein sequence ID" value="MBE9253927.1"/>
    <property type="molecule type" value="Genomic_DNA"/>
</dbReference>
<keyword evidence="2" id="KW-1185">Reference proteome</keyword>
<evidence type="ECO:0000313" key="2">
    <source>
        <dbReference type="Proteomes" id="UP000658720"/>
    </source>
</evidence>
<dbReference type="InterPro" id="IPR014729">
    <property type="entry name" value="Rossmann-like_a/b/a_fold"/>
</dbReference>
<sequence length="506" mass="58458">MTIGIWVLGDQLWLGQAALKSYQDNRSQVPVLLIESAEFARQRPYHRQKLVLVWSAMRHFAEELRAEGWSVTYEIAEDFLTPLYHWLKTQGISHLQVMTPGDRPFEAWLRSLSLPCELTLLPNNHFLWSKEDFAAWAGDRKRLLLEDFYRAGRKRWQILMADDQPVGGRWNFDQDNRKPAKKHLSPPMPLSFPPDGITQQVIERVKQLNLPGHGQLSGFQWGVSRQDARQGLQYFIDVGLSQFGTYQDAMVMGQKTLWHSLISPYLNLGLLAPLEVIEAVTNAFATQNISLNNVEGFIRQVLGWREYMQGLYQWVDEDYGQSNWFNHDFPLPEFYWQSSQAKMNCLTTVLKQVEQTGYAHHIQRLMILSNFALIVGVNPQQLQEWFHAAFIDAYDWVMQTNVLGMGQFADGGLLASKPYASSANYINKMSDYCQQCPYNPKARTGKDACPFNYFYWDFLARHQEKLQHTGRMGLILANLKRIDPTEMSAMQKLAEDWRQAHVGPCP</sequence>
<dbReference type="Gene3D" id="3.40.50.620">
    <property type="entry name" value="HUPs"/>
    <property type="match status" value="1"/>
</dbReference>
<dbReference type="PANTHER" id="PTHR38657:SF1">
    <property type="entry name" value="SLR1343 PROTEIN"/>
    <property type="match status" value="1"/>
</dbReference>
<organism evidence="1 2">
    <name type="scientific">Synechocystis salina LEGE 00031</name>
    <dbReference type="NCBI Taxonomy" id="1828736"/>
    <lineage>
        <taxon>Bacteria</taxon>
        <taxon>Bacillati</taxon>
        <taxon>Cyanobacteriota</taxon>
        <taxon>Cyanophyceae</taxon>
        <taxon>Synechococcales</taxon>
        <taxon>Merismopediaceae</taxon>
        <taxon>Synechocystis</taxon>
    </lineage>
</organism>
<dbReference type="PANTHER" id="PTHR38657">
    <property type="entry name" value="SLR1343 PROTEIN"/>
    <property type="match status" value="1"/>
</dbReference>
<evidence type="ECO:0000313" key="1">
    <source>
        <dbReference type="EMBL" id="MBE9253927.1"/>
    </source>
</evidence>
<dbReference type="Gene3D" id="1.25.40.80">
    <property type="match status" value="1"/>
</dbReference>
<dbReference type="InterPro" id="IPR007357">
    <property type="entry name" value="PhrB-like"/>
</dbReference>
<proteinExistence type="predicted"/>
<dbReference type="Pfam" id="PF04244">
    <property type="entry name" value="DPRP"/>
    <property type="match status" value="1"/>
</dbReference>
<protein>
    <submittedName>
        <fullName evidence="1">Cryptochrome/photolyase family protein</fullName>
    </submittedName>
</protein>
<gene>
    <name evidence="1" type="ORF">IQ217_08735</name>
</gene>
<reference evidence="1 2" key="1">
    <citation type="submission" date="2020-10" db="EMBL/GenBank/DDBJ databases">
        <authorList>
            <person name="Castelo-Branco R."/>
            <person name="Eusebio N."/>
            <person name="Adriana R."/>
            <person name="Vieira A."/>
            <person name="Brugerolle De Fraissinette N."/>
            <person name="Rezende De Castro R."/>
            <person name="Schneider M.P."/>
            <person name="Vasconcelos V."/>
            <person name="Leao P.N."/>
        </authorList>
    </citation>
    <scope>NUCLEOTIDE SEQUENCE [LARGE SCALE GENOMIC DNA]</scope>
    <source>
        <strain evidence="1 2">LEGE 00031</strain>
    </source>
</reference>